<feature type="non-terminal residue" evidence="1">
    <location>
        <position position="1"/>
    </location>
</feature>
<comment type="caution">
    <text evidence="1">The sequence shown here is derived from an EMBL/GenBank/DDBJ whole genome shotgun (WGS) entry which is preliminary data.</text>
</comment>
<accession>A0A0F9IRU3</accession>
<reference evidence="1" key="1">
    <citation type="journal article" date="2015" name="Nature">
        <title>Complex archaea that bridge the gap between prokaryotes and eukaryotes.</title>
        <authorList>
            <person name="Spang A."/>
            <person name="Saw J.H."/>
            <person name="Jorgensen S.L."/>
            <person name="Zaremba-Niedzwiedzka K."/>
            <person name="Martijn J."/>
            <person name="Lind A.E."/>
            <person name="van Eijk R."/>
            <person name="Schleper C."/>
            <person name="Guy L."/>
            <person name="Ettema T.J."/>
        </authorList>
    </citation>
    <scope>NUCLEOTIDE SEQUENCE</scope>
</reference>
<sequence>KIMKLQFLFRRIYWNVENFGFRSIIKGPYFHTSNSSSGLDLIMFNLKRYSKLLKRLI</sequence>
<protein>
    <submittedName>
        <fullName evidence="1">Uncharacterized protein</fullName>
    </submittedName>
</protein>
<organism evidence="1">
    <name type="scientific">marine sediment metagenome</name>
    <dbReference type="NCBI Taxonomy" id="412755"/>
    <lineage>
        <taxon>unclassified sequences</taxon>
        <taxon>metagenomes</taxon>
        <taxon>ecological metagenomes</taxon>
    </lineage>
</organism>
<name>A0A0F9IRU3_9ZZZZ</name>
<dbReference type="AlphaFoldDB" id="A0A0F9IRU3"/>
<proteinExistence type="predicted"/>
<dbReference type="EMBL" id="LAZR01011745">
    <property type="protein sequence ID" value="KKM60083.1"/>
    <property type="molecule type" value="Genomic_DNA"/>
</dbReference>
<gene>
    <name evidence="1" type="ORF">LCGC14_1545570</name>
</gene>
<evidence type="ECO:0000313" key="1">
    <source>
        <dbReference type="EMBL" id="KKM60083.1"/>
    </source>
</evidence>